<comment type="caution">
    <text evidence="1">The sequence shown here is derived from an EMBL/GenBank/DDBJ whole genome shotgun (WGS) entry which is preliminary data.</text>
</comment>
<dbReference type="Proteomes" id="UP000600449">
    <property type="component" value="Unassembled WGS sequence"/>
</dbReference>
<dbReference type="Gene3D" id="3.40.50.10540">
    <property type="entry name" value="Crotonobetainyl-coa:carnitine coa-transferase, domain 1"/>
    <property type="match status" value="1"/>
</dbReference>
<dbReference type="AlphaFoldDB" id="A0A917QH20"/>
<dbReference type="SUPFAM" id="SSF89796">
    <property type="entry name" value="CoA-transferase family III (CaiB/BaiF)"/>
    <property type="match status" value="1"/>
</dbReference>
<evidence type="ECO:0000313" key="1">
    <source>
        <dbReference type="EMBL" id="GGK50106.1"/>
    </source>
</evidence>
<keyword evidence="2" id="KW-1185">Reference proteome</keyword>
<dbReference type="GO" id="GO:0016740">
    <property type="term" value="F:transferase activity"/>
    <property type="evidence" value="ECO:0007669"/>
    <property type="project" value="UniProtKB-KW"/>
</dbReference>
<dbReference type="InterPro" id="IPR003673">
    <property type="entry name" value="CoA-Trfase_fam_III"/>
</dbReference>
<reference evidence="1 2" key="1">
    <citation type="journal article" date="2014" name="Int. J. Syst. Evol. Microbiol.">
        <title>Complete genome sequence of Corynebacterium casei LMG S-19264T (=DSM 44701T), isolated from a smear-ripened cheese.</title>
        <authorList>
            <consortium name="US DOE Joint Genome Institute (JGI-PGF)"/>
            <person name="Walter F."/>
            <person name="Albersmeier A."/>
            <person name="Kalinowski J."/>
            <person name="Ruckert C."/>
        </authorList>
    </citation>
    <scope>NUCLEOTIDE SEQUENCE [LARGE SCALE GENOMIC DNA]</scope>
    <source>
        <strain evidence="1 2">CGMCC 1.9161</strain>
    </source>
</reference>
<proteinExistence type="predicted"/>
<dbReference type="PANTHER" id="PTHR48228:SF5">
    <property type="entry name" value="ALPHA-METHYLACYL-COA RACEMASE"/>
    <property type="match status" value="1"/>
</dbReference>
<keyword evidence="1" id="KW-0808">Transferase</keyword>
<dbReference type="InterPro" id="IPR044855">
    <property type="entry name" value="CoA-Trfase_III_dom3_sf"/>
</dbReference>
<protein>
    <submittedName>
        <fullName evidence="1">CoA transferase</fullName>
    </submittedName>
</protein>
<dbReference type="PANTHER" id="PTHR48228">
    <property type="entry name" value="SUCCINYL-COA--D-CITRAMALATE COA-TRANSFERASE"/>
    <property type="match status" value="1"/>
</dbReference>
<evidence type="ECO:0000313" key="2">
    <source>
        <dbReference type="Proteomes" id="UP000600449"/>
    </source>
</evidence>
<name>A0A917QH20_9HYPH</name>
<sequence>MPASRSSSRPLPLSGITILDLSTLLPGPLATLILAEAGARVIKVERPGGEDMRRFPPMREGRSLAYAMLNAGKEIVELDLKDASERPRLEALIREADVLVEQMRPGVMGRLGLGPDALHAINPRLVVCSITGYGQDGPRAQEAGHDINYQALTGLLSLAPGSPEHPATPAALVADIAGGSLPAVIDILLALRLREITGEGSHLDVAMTDAMATFAWLARAELEATGRPPAPHGGLLTGGSPRYGLYATADGRYLALGALEDKFWARACAGLGLEPALADDTRDPAATKAAVAAIVRSRDAAHWRAVLEPLDCCATVVRTLDEAAADPHFAARGLFRARAETEGRQMPRADVPLAAALRRDAGESPG</sequence>
<dbReference type="RefSeq" id="WP_188915166.1">
    <property type="nucleotide sequence ID" value="NZ_BMMF01000014.1"/>
</dbReference>
<dbReference type="InterPro" id="IPR050509">
    <property type="entry name" value="CoA-transferase_III"/>
</dbReference>
<organism evidence="1 2">
    <name type="scientific">Salinarimonas ramus</name>
    <dbReference type="NCBI Taxonomy" id="690164"/>
    <lineage>
        <taxon>Bacteria</taxon>
        <taxon>Pseudomonadati</taxon>
        <taxon>Pseudomonadota</taxon>
        <taxon>Alphaproteobacteria</taxon>
        <taxon>Hyphomicrobiales</taxon>
        <taxon>Salinarimonadaceae</taxon>
        <taxon>Salinarimonas</taxon>
    </lineage>
</organism>
<dbReference type="EMBL" id="BMMF01000014">
    <property type="protein sequence ID" value="GGK50106.1"/>
    <property type="molecule type" value="Genomic_DNA"/>
</dbReference>
<dbReference type="Gene3D" id="3.30.1540.10">
    <property type="entry name" value="formyl-coa transferase, domain 3"/>
    <property type="match status" value="1"/>
</dbReference>
<dbReference type="Pfam" id="PF02515">
    <property type="entry name" value="CoA_transf_3"/>
    <property type="match status" value="1"/>
</dbReference>
<gene>
    <name evidence="1" type="ORF">GCM10011322_41430</name>
</gene>
<accession>A0A917QH20</accession>
<dbReference type="InterPro" id="IPR023606">
    <property type="entry name" value="CoA-Trfase_III_dom_1_sf"/>
</dbReference>